<keyword evidence="6" id="KW-1185">Reference proteome</keyword>
<evidence type="ECO:0000313" key="6">
    <source>
        <dbReference type="Proteomes" id="UP001214250"/>
    </source>
</evidence>
<keyword evidence="2" id="KW-0378">Hydrolase</keyword>
<reference evidence="5 6" key="1">
    <citation type="submission" date="2023-02" db="EMBL/GenBank/DDBJ databases">
        <title>Genome sequence of Lentisphaera profundi SAORIC-696.</title>
        <authorList>
            <person name="Kim e."/>
            <person name="Cho J.-C."/>
            <person name="Choi A."/>
            <person name="Kang I."/>
        </authorList>
    </citation>
    <scope>NUCLEOTIDE SEQUENCE [LARGE SCALE GENOMIC DNA]</scope>
    <source>
        <strain evidence="5 6">SAORIC-696</strain>
    </source>
</reference>
<feature type="signal peptide" evidence="3">
    <location>
        <begin position="1"/>
        <end position="18"/>
    </location>
</feature>
<dbReference type="InterPro" id="IPR000917">
    <property type="entry name" value="Sulfatase_N"/>
</dbReference>
<keyword evidence="1" id="KW-0479">Metal-binding</keyword>
<keyword evidence="3" id="KW-0732">Signal</keyword>
<organism evidence="5 6">
    <name type="scientific">Lentisphaera profundi</name>
    <dbReference type="NCBI Taxonomy" id="1658616"/>
    <lineage>
        <taxon>Bacteria</taxon>
        <taxon>Pseudomonadati</taxon>
        <taxon>Lentisphaerota</taxon>
        <taxon>Lentisphaeria</taxon>
        <taxon>Lentisphaerales</taxon>
        <taxon>Lentisphaeraceae</taxon>
        <taxon>Lentisphaera</taxon>
    </lineage>
</organism>
<dbReference type="SUPFAM" id="SSF53649">
    <property type="entry name" value="Alkaline phosphatase-like"/>
    <property type="match status" value="1"/>
</dbReference>
<accession>A0ABY7VXQ3</accession>
<sequence length="482" mass="55356">MIKYLLIPCLLMFGTLQAKENKHPNFLFIFADDMSLDTIGAMQRDVCKTPNLDKLMASGASFNRSYNMGAWNGAVCMASRSMLNSGLFVNRAQEGINKYPHWSEIMRDNGYTTYMTGKWHVPGKPRFDVVRDARPGMPNTFPHNQPEAYNRPKSPEHYAKGWKPWDKTKGGFWEGGTHWSEVVANHGVDFIEMAKNDDKPFFMYIAFNATHDPRQAPKEYIDMYPLDSIKIPENFLSSYPYAEPMGVPHSLRDEYLMPMPRTEYAVKVHRQEYFALATHMDEQIGRILKALDDSGMADNTYIIFTADHGLAVGRHGLVGKQCMYDHSMQVPFFIAGPQIKAKQQFDMPIYLQDAMATTLDLAGINKPKHVQFNSVMPLINKKRKQQYPLIYGKYTHTQRMIQDGDYKLIVYPNAQVYRLFNTAKDPFEMIDLAKNPEYANKVKKLTKKLKKLMLDMDDTLNLDQAKNLSQEAQKKITNPDGH</sequence>
<dbReference type="CDD" id="cd16155">
    <property type="entry name" value="sulfatase_like"/>
    <property type="match status" value="1"/>
</dbReference>
<dbReference type="EMBL" id="CP117812">
    <property type="protein sequence ID" value="WDE98584.1"/>
    <property type="molecule type" value="Genomic_DNA"/>
</dbReference>
<dbReference type="RefSeq" id="WP_274153455.1">
    <property type="nucleotide sequence ID" value="NZ_CP117812.1"/>
</dbReference>
<evidence type="ECO:0000256" key="3">
    <source>
        <dbReference type="SAM" id="SignalP"/>
    </source>
</evidence>
<name>A0ABY7VXQ3_9BACT</name>
<dbReference type="InterPro" id="IPR017850">
    <property type="entry name" value="Alkaline_phosphatase_core_sf"/>
</dbReference>
<proteinExistence type="predicted"/>
<evidence type="ECO:0000256" key="2">
    <source>
        <dbReference type="ARBA" id="ARBA00022801"/>
    </source>
</evidence>
<dbReference type="PANTHER" id="PTHR45953">
    <property type="entry name" value="IDURONATE 2-SULFATASE"/>
    <property type="match status" value="1"/>
</dbReference>
<dbReference type="PANTHER" id="PTHR45953:SF1">
    <property type="entry name" value="IDURONATE 2-SULFATASE"/>
    <property type="match status" value="1"/>
</dbReference>
<evidence type="ECO:0000259" key="4">
    <source>
        <dbReference type="Pfam" id="PF00884"/>
    </source>
</evidence>
<feature type="chain" id="PRO_5045779980" evidence="3">
    <location>
        <begin position="19"/>
        <end position="482"/>
    </location>
</feature>
<feature type="domain" description="Sulfatase N-terminal" evidence="4">
    <location>
        <begin position="24"/>
        <end position="364"/>
    </location>
</feature>
<dbReference type="Proteomes" id="UP001214250">
    <property type="component" value="Chromosome 2"/>
</dbReference>
<dbReference type="Gene3D" id="3.40.720.10">
    <property type="entry name" value="Alkaline Phosphatase, subunit A"/>
    <property type="match status" value="1"/>
</dbReference>
<evidence type="ECO:0000313" key="5">
    <source>
        <dbReference type="EMBL" id="WDE98584.1"/>
    </source>
</evidence>
<protein>
    <submittedName>
        <fullName evidence="5">Sulfatase-like hydrolase/transferase</fullName>
    </submittedName>
</protein>
<gene>
    <name evidence="5" type="ORF">PQO03_12115</name>
</gene>
<evidence type="ECO:0000256" key="1">
    <source>
        <dbReference type="ARBA" id="ARBA00022723"/>
    </source>
</evidence>
<dbReference type="Pfam" id="PF00884">
    <property type="entry name" value="Sulfatase"/>
    <property type="match status" value="1"/>
</dbReference>